<sequence>MPYPRQIFTQLEAELETKEIMVITGMRQVGKTTTLLHLYDLVKIKNKTILDLENPLHRKVFEEENYDAVWSNLAQFGITNTTKAYIFIDEVQNLPNLSRVVKYLFDHWDVKFILTGSSSYYLRNLFPESLAGRKIIFELFPLNFSEFLTFKQVTRVVEASFKTKANHKNKIAYDKLLSYYDEFMEFGGFPSVVLEENRERKKILLSEIFTSYFEKDAKNLADFKDMSKLRDLILLLIPRVGSRIEILKLATTLSVSRETIYNYLAFLEQTYFITLLPKYSASIDRQAAGNKKLFLCDSGIANALGRISQGQLFEQSIYQNLRGFHNLTYYNKNGGSEIDFVSDLNCALEVKFSVSSQDLENLKRRSEGLGLKENYIITHEYTNHPRVIIVTDL</sequence>
<dbReference type="PANTHER" id="PTHR33295:SF8">
    <property type="entry name" value="AAA+ ATPASE DOMAIN-CONTAINING PROTEIN"/>
    <property type="match status" value="1"/>
</dbReference>
<comment type="caution">
    <text evidence="3">The sequence shown here is derived from an EMBL/GenBank/DDBJ whole genome shotgun (WGS) entry which is preliminary data.</text>
</comment>
<dbReference type="SUPFAM" id="SSF52540">
    <property type="entry name" value="P-loop containing nucleoside triphosphate hydrolases"/>
    <property type="match status" value="1"/>
</dbReference>
<reference evidence="4" key="1">
    <citation type="submission" date="2017-09" db="EMBL/GenBank/DDBJ databases">
        <title>Depth-based differentiation of microbial function through sediment-hosted aquifers and enrichment of novel symbionts in the deep terrestrial subsurface.</title>
        <authorList>
            <person name="Probst A.J."/>
            <person name="Ladd B."/>
            <person name="Jarett J.K."/>
            <person name="Geller-Mcgrath D.E."/>
            <person name="Sieber C.M.K."/>
            <person name="Emerson J.B."/>
            <person name="Anantharaman K."/>
            <person name="Thomas B.C."/>
            <person name="Malmstrom R."/>
            <person name="Stieglmeier M."/>
            <person name="Klingl A."/>
            <person name="Woyke T."/>
            <person name="Ryan C.M."/>
            <person name="Banfield J.F."/>
        </authorList>
    </citation>
    <scope>NUCLEOTIDE SEQUENCE [LARGE SCALE GENOMIC DNA]</scope>
</reference>
<accession>A0A2M6XDN2</accession>
<dbReference type="Gene3D" id="3.40.50.300">
    <property type="entry name" value="P-loop containing nucleotide triphosphate hydrolases"/>
    <property type="match status" value="1"/>
</dbReference>
<evidence type="ECO:0000313" key="4">
    <source>
        <dbReference type="Proteomes" id="UP000228996"/>
    </source>
</evidence>
<organism evidence="3 4">
    <name type="scientific">Candidatus Shapirobacteria bacterium CG08_land_8_20_14_0_20_39_18</name>
    <dbReference type="NCBI Taxonomy" id="1974883"/>
    <lineage>
        <taxon>Bacteria</taxon>
        <taxon>Candidatus Shapironibacteriota</taxon>
    </lineage>
</organism>
<feature type="domain" description="AAA" evidence="1">
    <location>
        <begin position="18"/>
        <end position="148"/>
    </location>
</feature>
<feature type="domain" description="DUF4143" evidence="2">
    <location>
        <begin position="214"/>
        <end position="352"/>
    </location>
</feature>
<dbReference type="InterPro" id="IPR027417">
    <property type="entry name" value="P-loop_NTPase"/>
</dbReference>
<dbReference type="AlphaFoldDB" id="A0A2M6XDN2"/>
<dbReference type="InterPro" id="IPR041682">
    <property type="entry name" value="AAA_14"/>
</dbReference>
<dbReference type="PANTHER" id="PTHR33295">
    <property type="entry name" value="ATPASE"/>
    <property type="match status" value="1"/>
</dbReference>
<dbReference type="Proteomes" id="UP000228996">
    <property type="component" value="Unassembled WGS sequence"/>
</dbReference>
<dbReference type="InterPro" id="IPR025420">
    <property type="entry name" value="DUF4143"/>
</dbReference>
<evidence type="ECO:0000259" key="2">
    <source>
        <dbReference type="Pfam" id="PF13635"/>
    </source>
</evidence>
<dbReference type="Pfam" id="PF13635">
    <property type="entry name" value="DUF4143"/>
    <property type="match status" value="1"/>
</dbReference>
<evidence type="ECO:0008006" key="5">
    <source>
        <dbReference type="Google" id="ProtNLM"/>
    </source>
</evidence>
<proteinExistence type="predicted"/>
<gene>
    <name evidence="3" type="ORF">COT44_01625</name>
</gene>
<dbReference type="EMBL" id="PEYO01000007">
    <property type="protein sequence ID" value="PIU03756.1"/>
    <property type="molecule type" value="Genomic_DNA"/>
</dbReference>
<dbReference type="Pfam" id="PF13173">
    <property type="entry name" value="AAA_14"/>
    <property type="match status" value="1"/>
</dbReference>
<protein>
    <recommendedName>
        <fullName evidence="5">ATPase</fullName>
    </recommendedName>
</protein>
<evidence type="ECO:0000313" key="3">
    <source>
        <dbReference type="EMBL" id="PIU03756.1"/>
    </source>
</evidence>
<name>A0A2M6XDN2_9BACT</name>
<evidence type="ECO:0000259" key="1">
    <source>
        <dbReference type="Pfam" id="PF13173"/>
    </source>
</evidence>